<comment type="caution">
    <text evidence="3">The sequence shown here is derived from an EMBL/GenBank/DDBJ whole genome shotgun (WGS) entry which is preliminary data.</text>
</comment>
<evidence type="ECO:0000313" key="4">
    <source>
        <dbReference type="Proteomes" id="UP001497497"/>
    </source>
</evidence>
<dbReference type="AlphaFoldDB" id="A0AAV2IRZ3"/>
<dbReference type="PROSITE" id="PS51484">
    <property type="entry name" value="G8"/>
    <property type="match status" value="1"/>
</dbReference>
<dbReference type="PANTHER" id="PTHR46769:SF2">
    <property type="entry name" value="FIBROCYSTIN-L ISOFORM 2 PRECURSOR-RELATED"/>
    <property type="match status" value="1"/>
</dbReference>
<proteinExistence type="predicted"/>
<protein>
    <recommendedName>
        <fullName evidence="2">G8 domain-containing protein</fullName>
    </recommendedName>
</protein>
<sequence length="76" mass="8140">VIPAGKTILLDTNTPVLKMVLIQGGELKFDSASVELQAENILITNGGLLQIGTAEAPFPKQHKAIITLHGHLRSKE</sequence>
<organism evidence="3 4">
    <name type="scientific">Lymnaea stagnalis</name>
    <name type="common">Great pond snail</name>
    <name type="synonym">Helix stagnalis</name>
    <dbReference type="NCBI Taxonomy" id="6523"/>
    <lineage>
        <taxon>Eukaryota</taxon>
        <taxon>Metazoa</taxon>
        <taxon>Spiralia</taxon>
        <taxon>Lophotrochozoa</taxon>
        <taxon>Mollusca</taxon>
        <taxon>Gastropoda</taxon>
        <taxon>Heterobranchia</taxon>
        <taxon>Euthyneura</taxon>
        <taxon>Panpulmonata</taxon>
        <taxon>Hygrophila</taxon>
        <taxon>Lymnaeoidea</taxon>
        <taxon>Lymnaeidae</taxon>
        <taxon>Lymnaea</taxon>
    </lineage>
</organism>
<evidence type="ECO:0000256" key="1">
    <source>
        <dbReference type="ARBA" id="ARBA00022729"/>
    </source>
</evidence>
<dbReference type="EMBL" id="CAXITT010001377">
    <property type="protein sequence ID" value="CAL1548487.1"/>
    <property type="molecule type" value="Genomic_DNA"/>
</dbReference>
<name>A0AAV2IRZ3_LYMST</name>
<dbReference type="InterPro" id="IPR052387">
    <property type="entry name" value="Fibrocystin"/>
</dbReference>
<feature type="non-terminal residue" evidence="3">
    <location>
        <position position="76"/>
    </location>
</feature>
<keyword evidence="4" id="KW-1185">Reference proteome</keyword>
<dbReference type="Proteomes" id="UP001497497">
    <property type="component" value="Unassembled WGS sequence"/>
</dbReference>
<reference evidence="3 4" key="1">
    <citation type="submission" date="2024-04" db="EMBL/GenBank/DDBJ databases">
        <authorList>
            <consortium name="Genoscope - CEA"/>
            <person name="William W."/>
        </authorList>
    </citation>
    <scope>NUCLEOTIDE SEQUENCE [LARGE SCALE GENOMIC DNA]</scope>
</reference>
<accession>A0AAV2IRZ3</accession>
<evidence type="ECO:0000259" key="2">
    <source>
        <dbReference type="PROSITE" id="PS51484"/>
    </source>
</evidence>
<evidence type="ECO:0000313" key="3">
    <source>
        <dbReference type="EMBL" id="CAL1548487.1"/>
    </source>
</evidence>
<keyword evidence="1" id="KW-0732">Signal</keyword>
<feature type="domain" description="G8" evidence="2">
    <location>
        <begin position="1"/>
        <end position="76"/>
    </location>
</feature>
<gene>
    <name evidence="3" type="ORF">GSLYS_00021804001</name>
</gene>
<dbReference type="PANTHER" id="PTHR46769">
    <property type="entry name" value="POLYCYSTIC KIDNEY AND HEPATIC DISEASE 1 (AUTOSOMAL RECESSIVE)-LIKE 1"/>
    <property type="match status" value="1"/>
</dbReference>
<dbReference type="SMART" id="SM01225">
    <property type="entry name" value="G8"/>
    <property type="match status" value="1"/>
</dbReference>
<dbReference type="InterPro" id="IPR019316">
    <property type="entry name" value="G8_domain"/>
</dbReference>
<dbReference type="Pfam" id="PF10162">
    <property type="entry name" value="G8"/>
    <property type="match status" value="1"/>
</dbReference>
<feature type="non-terminal residue" evidence="3">
    <location>
        <position position="1"/>
    </location>
</feature>